<sequence length="263" mass="29950">MATIRVQKSTKRPGVNDMAKIRQFFNAHDSNNDGVIVLEEMSDMLEKMNIQMSAESQKNFFNQIDIDRSGEIEFGEFLDWYTTLMDLADEEAQKVISRLEQTTTFTRSELEAIYDNYKRVSASVVNDGMIDAEEFKQMMVAGGVPSWNTFLVDGLFSMFDADGSGQISFEEFVTILATYHNKKKGGQNEKHKLLFKIYDVDKDGKISKQDLCKILEDCLKCNNIVLSPEDNMALVEATFKRNGCTDSMDLKAYIKEVQERGLV</sequence>
<feature type="domain" description="EF-hand" evidence="3">
    <location>
        <begin position="186"/>
        <end position="221"/>
    </location>
</feature>
<dbReference type="InterPro" id="IPR045198">
    <property type="entry name" value="CNBL1-10"/>
</dbReference>
<dbReference type="Pfam" id="PF13405">
    <property type="entry name" value="EF-hand_6"/>
    <property type="match status" value="1"/>
</dbReference>
<dbReference type="PROSITE" id="PS50222">
    <property type="entry name" value="EF_HAND_2"/>
    <property type="match status" value="5"/>
</dbReference>
<dbReference type="PROSITE" id="PS00018">
    <property type="entry name" value="EF_HAND_1"/>
    <property type="match status" value="3"/>
</dbReference>
<feature type="domain" description="EF-hand" evidence="3">
    <location>
        <begin position="52"/>
        <end position="87"/>
    </location>
</feature>
<dbReference type="Pfam" id="PF00036">
    <property type="entry name" value="EF-hand_1"/>
    <property type="match status" value="1"/>
</dbReference>
<dbReference type="Pfam" id="PF13202">
    <property type="entry name" value="EF-hand_5"/>
    <property type="match status" value="1"/>
</dbReference>
<feature type="domain" description="EF-hand" evidence="3">
    <location>
        <begin position="147"/>
        <end position="182"/>
    </location>
</feature>
<dbReference type="GO" id="GO:0019900">
    <property type="term" value="F:kinase binding"/>
    <property type="evidence" value="ECO:0007669"/>
    <property type="project" value="InterPro"/>
</dbReference>
<evidence type="ECO:0000259" key="3">
    <source>
        <dbReference type="PROSITE" id="PS50222"/>
    </source>
</evidence>
<dbReference type="GO" id="GO:0005509">
    <property type="term" value="F:calcium ion binding"/>
    <property type="evidence" value="ECO:0007669"/>
    <property type="project" value="InterPro"/>
</dbReference>
<proteinExistence type="predicted"/>
<keyword evidence="1" id="KW-0677">Repeat</keyword>
<evidence type="ECO:0000313" key="4">
    <source>
        <dbReference type="EMBL" id="CAD9148593.1"/>
    </source>
</evidence>
<protein>
    <recommendedName>
        <fullName evidence="3">EF-hand domain-containing protein</fullName>
    </recommendedName>
</protein>
<dbReference type="PANTHER" id="PTHR23056">
    <property type="entry name" value="CALCINEURIN B"/>
    <property type="match status" value="1"/>
</dbReference>
<dbReference type="InterPro" id="IPR002048">
    <property type="entry name" value="EF_hand_dom"/>
</dbReference>
<organism evidence="4">
    <name type="scientific">Neobodo designis</name>
    <name type="common">Flagellated protozoan</name>
    <name type="synonym">Bodo designis</name>
    <dbReference type="NCBI Taxonomy" id="312471"/>
    <lineage>
        <taxon>Eukaryota</taxon>
        <taxon>Discoba</taxon>
        <taxon>Euglenozoa</taxon>
        <taxon>Kinetoplastea</taxon>
        <taxon>Metakinetoplastina</taxon>
        <taxon>Neobodonida</taxon>
        <taxon>Neobodo</taxon>
    </lineage>
</organism>
<name>A0A7S1QUG2_NEODS</name>
<evidence type="ECO:0000256" key="2">
    <source>
        <dbReference type="ARBA" id="ARBA00022837"/>
    </source>
</evidence>
<dbReference type="SUPFAM" id="SSF47473">
    <property type="entry name" value="EF-hand"/>
    <property type="match status" value="2"/>
</dbReference>
<dbReference type="AlphaFoldDB" id="A0A7S1QUG2"/>
<dbReference type="InterPro" id="IPR018247">
    <property type="entry name" value="EF_Hand_1_Ca_BS"/>
</dbReference>
<reference evidence="4" key="1">
    <citation type="submission" date="2021-01" db="EMBL/GenBank/DDBJ databases">
        <authorList>
            <person name="Corre E."/>
            <person name="Pelletier E."/>
            <person name="Niang G."/>
            <person name="Scheremetjew M."/>
            <person name="Finn R."/>
            <person name="Kale V."/>
            <person name="Holt S."/>
            <person name="Cochrane G."/>
            <person name="Meng A."/>
            <person name="Brown T."/>
            <person name="Cohen L."/>
        </authorList>
    </citation>
    <scope>NUCLEOTIDE SEQUENCE</scope>
    <source>
        <strain evidence="4">CCAP 1951/1</strain>
    </source>
</reference>
<evidence type="ECO:0000256" key="1">
    <source>
        <dbReference type="ARBA" id="ARBA00022737"/>
    </source>
</evidence>
<dbReference type="InterPro" id="IPR011992">
    <property type="entry name" value="EF-hand-dom_pair"/>
</dbReference>
<dbReference type="EMBL" id="HBGF01047221">
    <property type="protein sequence ID" value="CAD9148593.1"/>
    <property type="molecule type" value="Transcribed_RNA"/>
</dbReference>
<gene>
    <name evidence="4" type="ORF">NDES1114_LOCUS31561</name>
</gene>
<dbReference type="GO" id="GO:0019722">
    <property type="term" value="P:calcium-mediated signaling"/>
    <property type="evidence" value="ECO:0007669"/>
    <property type="project" value="InterPro"/>
</dbReference>
<dbReference type="Pfam" id="PF13499">
    <property type="entry name" value="EF-hand_7"/>
    <property type="match status" value="1"/>
</dbReference>
<feature type="domain" description="EF-hand" evidence="3">
    <location>
        <begin position="16"/>
        <end position="51"/>
    </location>
</feature>
<dbReference type="SMART" id="SM00054">
    <property type="entry name" value="EFh"/>
    <property type="match status" value="4"/>
</dbReference>
<dbReference type="PANTHER" id="PTHR23056:SF110">
    <property type="entry name" value="CALMODULIN"/>
    <property type="match status" value="1"/>
</dbReference>
<keyword evidence="2" id="KW-0106">Calcium</keyword>
<feature type="domain" description="EF-hand" evidence="3">
    <location>
        <begin position="126"/>
        <end position="145"/>
    </location>
</feature>
<accession>A0A7S1QUG2</accession>
<dbReference type="Gene3D" id="1.10.238.10">
    <property type="entry name" value="EF-hand"/>
    <property type="match status" value="2"/>
</dbReference>
<dbReference type="CDD" id="cd00051">
    <property type="entry name" value="EFh"/>
    <property type="match status" value="1"/>
</dbReference>